<organism evidence="3 4">
    <name type="scientific">Nocardia huaxiensis</name>
    <dbReference type="NCBI Taxonomy" id="2755382"/>
    <lineage>
        <taxon>Bacteria</taxon>
        <taxon>Bacillati</taxon>
        <taxon>Actinomycetota</taxon>
        <taxon>Actinomycetes</taxon>
        <taxon>Mycobacteriales</taxon>
        <taxon>Nocardiaceae</taxon>
        <taxon>Nocardia</taxon>
    </lineage>
</organism>
<evidence type="ECO:0000313" key="4">
    <source>
        <dbReference type="Proteomes" id="UP000515512"/>
    </source>
</evidence>
<evidence type="ECO:0000313" key="3">
    <source>
        <dbReference type="EMBL" id="QLY34587.1"/>
    </source>
</evidence>
<accession>A0A7D6ZMZ1</accession>
<feature type="domain" description="DUF1254" evidence="2">
    <location>
        <begin position="57"/>
        <end position="189"/>
    </location>
</feature>
<dbReference type="AlphaFoldDB" id="A0A7D6ZMZ1"/>
<dbReference type="PANTHER" id="PTHR36509:SF2">
    <property type="entry name" value="BLL3101 PROTEIN"/>
    <property type="match status" value="1"/>
</dbReference>
<dbReference type="KEGG" id="nhu:H0264_21970"/>
<protein>
    <submittedName>
        <fullName evidence="3">DUF1254 domain-containing protein</fullName>
    </submittedName>
</protein>
<dbReference type="InterPro" id="IPR037050">
    <property type="entry name" value="DUF1254_sf"/>
</dbReference>
<dbReference type="Proteomes" id="UP000515512">
    <property type="component" value="Chromosome"/>
</dbReference>
<dbReference type="SUPFAM" id="SSF160935">
    <property type="entry name" value="VPA0735-like"/>
    <property type="match status" value="1"/>
</dbReference>
<feature type="domain" description="DUF1214" evidence="1">
    <location>
        <begin position="341"/>
        <end position="430"/>
    </location>
</feature>
<dbReference type="Gene3D" id="2.60.40.1610">
    <property type="entry name" value="Domain of unknown function DUF1254"/>
    <property type="match status" value="1"/>
</dbReference>
<dbReference type="Pfam" id="PF06742">
    <property type="entry name" value="DUF1214"/>
    <property type="match status" value="1"/>
</dbReference>
<dbReference type="Gene3D" id="2.60.120.600">
    <property type="entry name" value="Domain of unknown function DUF1214, C-terminal domain"/>
    <property type="match status" value="1"/>
</dbReference>
<name>A0A7D6ZMZ1_9NOCA</name>
<dbReference type="EMBL" id="CP059399">
    <property type="protein sequence ID" value="QLY34587.1"/>
    <property type="molecule type" value="Genomic_DNA"/>
</dbReference>
<dbReference type="InterPro" id="IPR010621">
    <property type="entry name" value="DUF1214"/>
</dbReference>
<evidence type="ECO:0000259" key="2">
    <source>
        <dbReference type="Pfam" id="PF06863"/>
    </source>
</evidence>
<proteinExistence type="predicted"/>
<dbReference type="Pfam" id="PF06863">
    <property type="entry name" value="DUF1254"/>
    <property type="match status" value="1"/>
</dbReference>
<reference evidence="3 4" key="1">
    <citation type="submission" date="2020-07" db="EMBL/GenBank/DDBJ databases">
        <authorList>
            <person name="Zhuang K."/>
            <person name="Ran Y."/>
        </authorList>
    </citation>
    <scope>NUCLEOTIDE SEQUENCE [LARGE SCALE GENOMIC DNA]</scope>
    <source>
        <strain evidence="3 4">WCH-YHL-001</strain>
    </source>
</reference>
<sequence length="447" mass="47378">MLALGAAALAGSGLSVRAGHASADTDVLATAVQAYIFGYPLVLMDASREAAAAHLPVNTIAHATALPTPDSTYVVRPNLDTLYSLAWLDLRKEPVLLSVPAMPDRYWLMQVLDMWTNSFQDPSSIDPRTTSAPYTYAVTGPTWNGSLPAGITPLPVATDTAWLIGRIQSKGAGDIPAVNEIQQQLRLSPLSTWSSAGPGATITGMQQLGGATKPPDIVAAMDAPTYFQRLCTIMADNPPAAEDAPALARFATLGITPGRYTATAPRALLDLAAELAKRQITTSFYSSILTGAENRWFTPEVIGVYGTDYLSRAAIAHTGLGANLPRDAIYLNTLGVATPTLRYRLHFPAGQTPPNNAFWSITAYTSGGYLVPNEAATYAVGSTTVHPNPDGSIDLAIQPTAPDASVPQGNWLPIPTQGQFTLTMRIYAPKPEALDGTWQPPALMPLL</sequence>
<keyword evidence="4" id="KW-1185">Reference proteome</keyword>
<dbReference type="PANTHER" id="PTHR36509">
    <property type="entry name" value="BLL3101 PROTEIN"/>
    <property type="match status" value="1"/>
</dbReference>
<dbReference type="InterPro" id="IPR037049">
    <property type="entry name" value="DUF1214_C_sf"/>
</dbReference>
<dbReference type="InterPro" id="IPR010679">
    <property type="entry name" value="DUF1254"/>
</dbReference>
<evidence type="ECO:0000259" key="1">
    <source>
        <dbReference type="Pfam" id="PF06742"/>
    </source>
</evidence>
<gene>
    <name evidence="3" type="ORF">H0264_21970</name>
</gene>